<evidence type="ECO:0000313" key="7">
    <source>
        <dbReference type="EMBL" id="MCC5600669.1"/>
    </source>
</evidence>
<dbReference type="InterPro" id="IPR041027">
    <property type="entry name" value="FtsK_alpha"/>
</dbReference>
<dbReference type="RefSeq" id="WP_229485733.1">
    <property type="nucleotide sequence ID" value="NZ_JAIVFQ010000020.1"/>
</dbReference>
<comment type="similarity">
    <text evidence="1">Belongs to the FtsK/SpoIIIE/SftA family.</text>
</comment>
<dbReference type="PANTHER" id="PTHR22683:SF1">
    <property type="entry name" value="TYPE VII SECRETION SYSTEM PROTEIN ESSC"/>
    <property type="match status" value="1"/>
</dbReference>
<evidence type="ECO:0000256" key="4">
    <source>
        <dbReference type="ARBA" id="ARBA00023125"/>
    </source>
</evidence>
<dbReference type="Proteomes" id="UP001199525">
    <property type="component" value="Unassembled WGS sequence"/>
</dbReference>
<dbReference type="Gene3D" id="3.40.50.300">
    <property type="entry name" value="P-loop containing nucleotide triphosphate hydrolases"/>
    <property type="match status" value="1"/>
</dbReference>
<dbReference type="InterPro" id="IPR002543">
    <property type="entry name" value="FtsK_dom"/>
</dbReference>
<evidence type="ECO:0000256" key="3">
    <source>
        <dbReference type="ARBA" id="ARBA00022840"/>
    </source>
</evidence>
<gene>
    <name evidence="7" type="ORF">LC586_15910</name>
</gene>
<organism evidence="7 8">
    <name type="scientific">Nostoc favosum CHAB5714</name>
    <dbReference type="NCBI Taxonomy" id="2780399"/>
    <lineage>
        <taxon>Bacteria</taxon>
        <taxon>Bacillati</taxon>
        <taxon>Cyanobacteriota</taxon>
        <taxon>Cyanophyceae</taxon>
        <taxon>Nostocales</taxon>
        <taxon>Nostocaceae</taxon>
        <taxon>Nostoc</taxon>
        <taxon>Nostoc favosum</taxon>
    </lineage>
</organism>
<proteinExistence type="inferred from homology"/>
<protein>
    <submittedName>
        <fullName evidence="7">DNA translocase FtsK</fullName>
    </submittedName>
</protein>
<dbReference type="PROSITE" id="PS50901">
    <property type="entry name" value="FTSK"/>
    <property type="match status" value="1"/>
</dbReference>
<feature type="binding site" evidence="5">
    <location>
        <begin position="384"/>
        <end position="391"/>
    </location>
    <ligand>
        <name>ATP</name>
        <dbReference type="ChEBI" id="CHEBI:30616"/>
    </ligand>
</feature>
<keyword evidence="2 5" id="KW-0547">Nucleotide-binding</keyword>
<keyword evidence="4" id="KW-0238">DNA-binding</keyword>
<dbReference type="InterPro" id="IPR027417">
    <property type="entry name" value="P-loop_NTPase"/>
</dbReference>
<feature type="domain" description="FtsK" evidence="6">
    <location>
        <begin position="365"/>
        <end position="558"/>
    </location>
</feature>
<name>A0ABS8I907_9NOSO</name>
<reference evidence="7 8" key="1">
    <citation type="journal article" date="2021" name="Microorganisms">
        <title>Genome Evolution of Filamentous Cyanobacterium Nostoc Species: From Facultative Symbiosis to Free Living.</title>
        <authorList>
            <person name="Huo D."/>
            <person name="Li H."/>
            <person name="Cai F."/>
            <person name="Guo X."/>
            <person name="Qiao Z."/>
            <person name="Wang W."/>
            <person name="Yu G."/>
            <person name="Li R."/>
        </authorList>
    </citation>
    <scope>NUCLEOTIDE SEQUENCE [LARGE SCALE GENOMIC DNA]</scope>
    <source>
        <strain evidence="7 8">CHAB 5714</strain>
    </source>
</reference>
<accession>A0ABS8I907</accession>
<dbReference type="InterPro" id="IPR050206">
    <property type="entry name" value="FtsK/SpoIIIE/SftA"/>
</dbReference>
<evidence type="ECO:0000256" key="1">
    <source>
        <dbReference type="ARBA" id="ARBA00006474"/>
    </source>
</evidence>
<evidence type="ECO:0000313" key="8">
    <source>
        <dbReference type="Proteomes" id="UP001199525"/>
    </source>
</evidence>
<dbReference type="EMBL" id="JAIVFQ010000020">
    <property type="protein sequence ID" value="MCC5600669.1"/>
    <property type="molecule type" value="Genomic_DNA"/>
</dbReference>
<evidence type="ECO:0000256" key="5">
    <source>
        <dbReference type="PROSITE-ProRule" id="PRU00289"/>
    </source>
</evidence>
<dbReference type="PANTHER" id="PTHR22683">
    <property type="entry name" value="SPORULATION PROTEIN RELATED"/>
    <property type="match status" value="1"/>
</dbReference>
<dbReference type="Pfam" id="PF01580">
    <property type="entry name" value="FtsK_SpoIIIE"/>
    <property type="match status" value="1"/>
</dbReference>
<sequence>MISSPYNGTNGNIEVQKQQLLTAIVQAKQDGLGNEEIIENIREALPDVMVSYAETVLKQIDFRAKLSRQVIEFNLEFLFQVIYESVIAGTNDEEILSICAEHCTLNQYEFARYALEYIHLNRMPSQWEQNNVYHKMIEIVNISPIESLFEYIESIKNIYLKQIGYEVVQENLYNLFLINKETSYFTDLANKSRDKCIKNYCYRTAVLVARATGKPLDLKVTADGSIILKEPKYLDRNTGANEIATSQNLTMLQAGKLLVDTLEDFNINAKYVDAKNGPTFNRIRVKLGRGVSYKKVEDIGNDLVQQLGEELGLKFAPMVSVVPGGVVFDIPRLDRQFAYFRDHFTFDSEPDIHSVSIPGGVDVDGTYVEIPLYSDNVTHILGGGRTRGGKSQFEKAAILYLVRRYPPSVVRLALSDVKRVTFGKFDGLPHLVAPVARNAESTANLLDYLVEEMELRYQEFERHSSIETIAQYNMRFAPDFIMPRVICLIDECFDLLSDDNYCDRIETALMKLLAKAGGAGIHVLLYTQRPDKNVIDPLIRSNFPAKTAFVTTRPEDSCIILGDDKDKRAVYLLGYGDFLYKTTEVLRLQALYVADDEDPEYFQQLLLEAKNQNDPYTAWQSGLDFDEFVASLYGERNSKDIGKSKTTAVTKTKQSKTDFEGSFNFKVQLDEEARNSILNLHQKGYQLDEIVKAVFNLSRQDGRSYKKFRNVVEEFLNSLKGGGEDDI</sequence>
<dbReference type="SUPFAM" id="SSF52540">
    <property type="entry name" value="P-loop containing nucleoside triphosphate hydrolases"/>
    <property type="match status" value="1"/>
</dbReference>
<keyword evidence="3 5" id="KW-0067">ATP-binding</keyword>
<comment type="caution">
    <text evidence="7">The sequence shown here is derived from an EMBL/GenBank/DDBJ whole genome shotgun (WGS) entry which is preliminary data.</text>
</comment>
<dbReference type="Pfam" id="PF17854">
    <property type="entry name" value="FtsK_alpha"/>
    <property type="match status" value="1"/>
</dbReference>
<evidence type="ECO:0000256" key="2">
    <source>
        <dbReference type="ARBA" id="ARBA00022741"/>
    </source>
</evidence>
<dbReference type="Gene3D" id="3.30.980.40">
    <property type="match status" value="1"/>
</dbReference>
<keyword evidence="8" id="KW-1185">Reference proteome</keyword>
<evidence type="ECO:0000259" key="6">
    <source>
        <dbReference type="PROSITE" id="PS50901"/>
    </source>
</evidence>